<dbReference type="Gene3D" id="1.25.40.430">
    <property type="match status" value="1"/>
</dbReference>
<dbReference type="AlphaFoldDB" id="A0A163JWH6"/>
<dbReference type="Pfam" id="PF08311">
    <property type="entry name" value="Mad3_BUB1_I"/>
    <property type="match status" value="1"/>
</dbReference>
<feature type="compositionally biased region" description="Polar residues" evidence="1">
    <location>
        <begin position="378"/>
        <end position="389"/>
    </location>
</feature>
<evidence type="ECO:0000259" key="2">
    <source>
        <dbReference type="PROSITE" id="PS51489"/>
    </source>
</evidence>
<evidence type="ECO:0000313" key="3">
    <source>
        <dbReference type="EMBL" id="SAM03835.1"/>
    </source>
</evidence>
<dbReference type="EMBL" id="LT554307">
    <property type="protein sequence ID" value="SAM03835.1"/>
    <property type="molecule type" value="Genomic_DNA"/>
</dbReference>
<dbReference type="PANTHER" id="PTHR14030">
    <property type="entry name" value="MITOTIC CHECKPOINT SERINE/THREONINE-PROTEIN KINASE BUB1"/>
    <property type="match status" value="1"/>
</dbReference>
<organism evidence="3">
    <name type="scientific">Absidia glauca</name>
    <name type="common">Pin mould</name>
    <dbReference type="NCBI Taxonomy" id="4829"/>
    <lineage>
        <taxon>Eukaryota</taxon>
        <taxon>Fungi</taxon>
        <taxon>Fungi incertae sedis</taxon>
        <taxon>Mucoromycota</taxon>
        <taxon>Mucoromycotina</taxon>
        <taxon>Mucoromycetes</taxon>
        <taxon>Mucorales</taxon>
        <taxon>Cunninghamellaceae</taxon>
        <taxon>Absidia</taxon>
    </lineage>
</organism>
<dbReference type="GO" id="GO:0032991">
    <property type="term" value="C:protein-containing complex"/>
    <property type="evidence" value="ECO:0007669"/>
    <property type="project" value="UniProtKB-ARBA"/>
</dbReference>
<dbReference type="STRING" id="4829.A0A163JWH6"/>
<dbReference type="SMART" id="SM00777">
    <property type="entry name" value="Mad3_BUB1_I"/>
    <property type="match status" value="1"/>
</dbReference>
<feature type="domain" description="BUB1 N-terminal" evidence="2">
    <location>
        <begin position="67"/>
        <end position="225"/>
    </location>
</feature>
<sequence length="389" mass="44608">MINNDHDHNDCDEESERQRLLQSLPIVPLNENILPLPGGRRAHTLTDYSQADSKKRQAMIDQMRKYYTDELEQMDTLDDPLEVCVRYLRWITDTFPTGDNEESKLYDVLRSTCLRFQEDTRYTSDVRYLKCWLDLAKHMDEPKDIYEFLMQKGIGQNVALFYEKYSMYYEEREKYTEGRLVLEQGIKRKAQPVGRLELALEQYIARTQSAQAQPSRSSLLPSTSSRTVLGVKIDPKLRESMPETSYNSMQNSLASSTTSTGGLSRGLSGRSLGNTSPLQRRSREFYVATDNTLDQTPTSTTIQEDLLDRVFPPAPSSPTHTPKASSTRFSRHPQENRPTVEKIGGSTMPLDPNYVRPFKSQFDICQDEASLRTDDSQDSTNSSFYPGRR</sequence>
<keyword evidence="4" id="KW-1185">Reference proteome</keyword>
<feature type="region of interest" description="Disordered" evidence="1">
    <location>
        <begin position="309"/>
        <end position="389"/>
    </location>
</feature>
<dbReference type="FunCoup" id="A0A163JWH6">
    <property type="interactions" value="169"/>
</dbReference>
<dbReference type="Proteomes" id="UP000078561">
    <property type="component" value="Unassembled WGS sequence"/>
</dbReference>
<dbReference type="GO" id="GO:0051754">
    <property type="term" value="P:meiotic sister chromatid cohesion, centromeric"/>
    <property type="evidence" value="ECO:0007669"/>
    <property type="project" value="TreeGrafter"/>
</dbReference>
<dbReference type="OMA" id="DICQDEA"/>
<name>A0A163JWH6_ABSGL</name>
<dbReference type="InterPro" id="IPR013212">
    <property type="entry name" value="Mad3/Bub1_I"/>
</dbReference>
<feature type="region of interest" description="Disordered" evidence="1">
    <location>
        <begin position="230"/>
        <end position="281"/>
    </location>
</feature>
<dbReference type="PROSITE" id="PS51489">
    <property type="entry name" value="BUB1_N"/>
    <property type="match status" value="1"/>
</dbReference>
<feature type="compositionally biased region" description="Polar residues" evidence="1">
    <location>
        <begin position="317"/>
        <end position="328"/>
    </location>
</feature>
<protein>
    <recommendedName>
        <fullName evidence="2">BUB1 N-terminal domain-containing protein</fullName>
    </recommendedName>
</protein>
<dbReference type="InterPro" id="IPR015661">
    <property type="entry name" value="Bub1/Mad3"/>
</dbReference>
<accession>A0A163JWH6</accession>
<proteinExistence type="predicted"/>
<dbReference type="GO" id="GO:0007094">
    <property type="term" value="P:mitotic spindle assembly checkpoint signaling"/>
    <property type="evidence" value="ECO:0007669"/>
    <property type="project" value="InterPro"/>
</dbReference>
<feature type="compositionally biased region" description="Low complexity" evidence="1">
    <location>
        <begin position="251"/>
        <end position="276"/>
    </location>
</feature>
<gene>
    <name evidence="3" type="primary">ABSGL_09691.1 scaffold 11617</name>
</gene>
<reference evidence="3" key="1">
    <citation type="submission" date="2016-04" db="EMBL/GenBank/DDBJ databases">
        <authorList>
            <person name="Evans L.H."/>
            <person name="Alamgir A."/>
            <person name="Owens N."/>
            <person name="Weber N.D."/>
            <person name="Virtaneva K."/>
            <person name="Barbian K."/>
            <person name="Babar A."/>
            <person name="Rosenke K."/>
        </authorList>
    </citation>
    <scope>NUCLEOTIDE SEQUENCE [LARGE SCALE GENOMIC DNA]</scope>
    <source>
        <strain evidence="3">CBS 101.48</strain>
    </source>
</reference>
<dbReference type="GO" id="GO:0004672">
    <property type="term" value="F:protein kinase activity"/>
    <property type="evidence" value="ECO:0007669"/>
    <property type="project" value="TreeGrafter"/>
</dbReference>
<dbReference type="PANTHER" id="PTHR14030:SF4">
    <property type="entry name" value="BUB1 KINASE, ISOFORM A-RELATED"/>
    <property type="match status" value="1"/>
</dbReference>
<evidence type="ECO:0000313" key="4">
    <source>
        <dbReference type="Proteomes" id="UP000078561"/>
    </source>
</evidence>
<dbReference type="InParanoid" id="A0A163JWH6"/>
<evidence type="ECO:0000256" key="1">
    <source>
        <dbReference type="SAM" id="MobiDB-lite"/>
    </source>
</evidence>
<dbReference type="OrthoDB" id="248495at2759"/>